<evidence type="ECO:0000313" key="2">
    <source>
        <dbReference type="Proteomes" id="UP001066276"/>
    </source>
</evidence>
<keyword evidence="2" id="KW-1185">Reference proteome</keyword>
<accession>A0AAV7LPD7</accession>
<name>A0AAV7LPD7_PLEWA</name>
<organism evidence="1 2">
    <name type="scientific">Pleurodeles waltl</name>
    <name type="common">Iberian ribbed newt</name>
    <dbReference type="NCBI Taxonomy" id="8319"/>
    <lineage>
        <taxon>Eukaryota</taxon>
        <taxon>Metazoa</taxon>
        <taxon>Chordata</taxon>
        <taxon>Craniata</taxon>
        <taxon>Vertebrata</taxon>
        <taxon>Euteleostomi</taxon>
        <taxon>Amphibia</taxon>
        <taxon>Batrachia</taxon>
        <taxon>Caudata</taxon>
        <taxon>Salamandroidea</taxon>
        <taxon>Salamandridae</taxon>
        <taxon>Pleurodelinae</taxon>
        <taxon>Pleurodeles</taxon>
    </lineage>
</organism>
<dbReference type="Proteomes" id="UP001066276">
    <property type="component" value="Chromosome 11"/>
</dbReference>
<comment type="caution">
    <text evidence="1">The sequence shown here is derived from an EMBL/GenBank/DDBJ whole genome shotgun (WGS) entry which is preliminary data.</text>
</comment>
<sequence length="82" mass="8887">MSDDRIKAAASGGRVPRFVEGWWGGHRRPAQRAAGGLAVDILACSPPCRSTTTTATFTRTIRISVYDLGSKADSLKLYIDVY</sequence>
<reference evidence="1" key="1">
    <citation type="journal article" date="2022" name="bioRxiv">
        <title>Sequencing and chromosome-scale assembly of the giantPleurodeles waltlgenome.</title>
        <authorList>
            <person name="Brown T."/>
            <person name="Elewa A."/>
            <person name="Iarovenko S."/>
            <person name="Subramanian E."/>
            <person name="Araus A.J."/>
            <person name="Petzold A."/>
            <person name="Susuki M."/>
            <person name="Suzuki K.-i.T."/>
            <person name="Hayashi T."/>
            <person name="Toyoda A."/>
            <person name="Oliveira C."/>
            <person name="Osipova E."/>
            <person name="Leigh N.D."/>
            <person name="Simon A."/>
            <person name="Yun M.H."/>
        </authorList>
    </citation>
    <scope>NUCLEOTIDE SEQUENCE</scope>
    <source>
        <strain evidence="1">20211129_DDA</strain>
        <tissue evidence="1">Liver</tissue>
    </source>
</reference>
<gene>
    <name evidence="1" type="ORF">NDU88_006057</name>
</gene>
<dbReference type="EMBL" id="JANPWB010000015">
    <property type="protein sequence ID" value="KAJ1092947.1"/>
    <property type="molecule type" value="Genomic_DNA"/>
</dbReference>
<proteinExistence type="predicted"/>
<protein>
    <submittedName>
        <fullName evidence="1">Uncharacterized protein</fullName>
    </submittedName>
</protein>
<dbReference type="AlphaFoldDB" id="A0AAV7LPD7"/>
<evidence type="ECO:0000313" key="1">
    <source>
        <dbReference type="EMBL" id="KAJ1092947.1"/>
    </source>
</evidence>